<sequence>MSNSARDLHILYSSWRDRFASKTSTAKGALEPHTAKGAQEFVQAFRLLGRIDVLLRQLEQDGYNVSLYRRQFPKWSAGVLSSGSGWASSMSPDNLVHPTVMDQIEGCANYLDGKVFVYEHDDSEALDSLVSRARVALNGDPDLDPQLHYYIHRLLQEIEIALSDESAGIAFDYTAAVQRLWVAMRAAEGASTDDDSKRRWRDAWQSILTGTVSGGLVQAGALMFQITAAV</sequence>
<accession>A0ABX6YLN9</accession>
<protein>
    <submittedName>
        <fullName evidence="1">Uncharacterized protein</fullName>
    </submittedName>
</protein>
<dbReference type="EMBL" id="CP061169">
    <property type="protein sequence ID" value="QPZ39712.1"/>
    <property type="molecule type" value="Genomic_DNA"/>
</dbReference>
<dbReference type="Proteomes" id="UP000662814">
    <property type="component" value="Chromosome"/>
</dbReference>
<evidence type="ECO:0000313" key="2">
    <source>
        <dbReference type="Proteomes" id="UP000662814"/>
    </source>
</evidence>
<name>A0ABX6YLN9_9MICO</name>
<dbReference type="RefSeq" id="WP_166989345.1">
    <property type="nucleotide sequence ID" value="NZ_CP061169.1"/>
</dbReference>
<organism evidence="1 2">
    <name type="scientific">Paramicrobacterium chengjingii</name>
    <dbReference type="NCBI Taxonomy" id="2769067"/>
    <lineage>
        <taxon>Bacteria</taxon>
        <taxon>Bacillati</taxon>
        <taxon>Actinomycetota</taxon>
        <taxon>Actinomycetes</taxon>
        <taxon>Micrococcales</taxon>
        <taxon>Microbacteriaceae</taxon>
        <taxon>Paramicrobacterium</taxon>
    </lineage>
</organism>
<evidence type="ECO:0000313" key="1">
    <source>
        <dbReference type="EMBL" id="QPZ39712.1"/>
    </source>
</evidence>
<proteinExistence type="predicted"/>
<reference evidence="1 2" key="1">
    <citation type="submission" date="2020-12" db="EMBL/GenBank/DDBJ databases">
        <title>Microbacterium sp. HY060.</title>
        <authorList>
            <person name="Zhou J."/>
        </authorList>
    </citation>
    <scope>NUCLEOTIDE SEQUENCE [LARGE SCALE GENOMIC DNA]</scope>
    <source>
        <strain evidence="1 2">HY60</strain>
    </source>
</reference>
<gene>
    <name evidence="1" type="ORF">HCR76_06615</name>
</gene>
<keyword evidence="2" id="KW-1185">Reference proteome</keyword>